<keyword evidence="3" id="KW-1185">Reference proteome</keyword>
<dbReference type="Proteomes" id="UP000460221">
    <property type="component" value="Unassembled WGS sequence"/>
</dbReference>
<proteinExistence type="predicted"/>
<feature type="domain" description="Helicase-associated" evidence="1">
    <location>
        <begin position="12"/>
        <end position="72"/>
    </location>
</feature>
<dbReference type="RefSeq" id="WP_154771135.1">
    <property type="nucleotide sequence ID" value="NZ_WLYK01000014.1"/>
</dbReference>
<organism evidence="2 3">
    <name type="scientific">Nakamurella alba</name>
    <dbReference type="NCBI Taxonomy" id="2665158"/>
    <lineage>
        <taxon>Bacteria</taxon>
        <taxon>Bacillati</taxon>
        <taxon>Actinomycetota</taxon>
        <taxon>Actinomycetes</taxon>
        <taxon>Nakamurellales</taxon>
        <taxon>Nakamurellaceae</taxon>
        <taxon>Nakamurella</taxon>
    </lineage>
</organism>
<dbReference type="EMBL" id="WLYK01000014">
    <property type="protein sequence ID" value="MTD17128.1"/>
    <property type="molecule type" value="Genomic_DNA"/>
</dbReference>
<accession>A0A7K1FSN3</accession>
<gene>
    <name evidence="2" type="ORF">GIS00_24640</name>
</gene>
<dbReference type="Gene3D" id="6.10.140.530">
    <property type="match status" value="1"/>
</dbReference>
<protein>
    <recommendedName>
        <fullName evidence="1">Helicase-associated domain-containing protein</fullName>
    </recommendedName>
</protein>
<evidence type="ECO:0000259" key="1">
    <source>
        <dbReference type="Pfam" id="PF03457"/>
    </source>
</evidence>
<sequence length="83" mass="9371">MTVVTRGFQRDDAVWKARLQSVLMHAAAHGRLPGQGQSAAPAERSLALWLANQRREHSCGLMPSDRVEQLDSTLPGWRGRHRW</sequence>
<dbReference type="AlphaFoldDB" id="A0A7K1FSN3"/>
<evidence type="ECO:0000313" key="3">
    <source>
        <dbReference type="Proteomes" id="UP000460221"/>
    </source>
</evidence>
<dbReference type="InterPro" id="IPR005114">
    <property type="entry name" value="Helicase_assoc"/>
</dbReference>
<reference evidence="2 3" key="1">
    <citation type="submission" date="2019-11" db="EMBL/GenBank/DDBJ databases">
        <authorList>
            <person name="Jiang L.-Q."/>
        </authorList>
    </citation>
    <scope>NUCLEOTIDE SEQUENCE [LARGE SCALE GENOMIC DNA]</scope>
    <source>
        <strain evidence="2 3">YIM 132087</strain>
    </source>
</reference>
<comment type="caution">
    <text evidence="2">The sequence shown here is derived from an EMBL/GenBank/DDBJ whole genome shotgun (WGS) entry which is preliminary data.</text>
</comment>
<evidence type="ECO:0000313" key="2">
    <source>
        <dbReference type="EMBL" id="MTD17128.1"/>
    </source>
</evidence>
<dbReference type="Pfam" id="PF03457">
    <property type="entry name" value="HA"/>
    <property type="match status" value="1"/>
</dbReference>
<name>A0A7K1FSN3_9ACTN</name>